<comment type="caution">
    <text evidence="1">The sequence shown here is derived from an EMBL/GenBank/DDBJ whole genome shotgun (WGS) entry which is preliminary data.</text>
</comment>
<name>A0AA37M008_9PEZI</name>
<evidence type="ECO:0000313" key="1">
    <source>
        <dbReference type="EMBL" id="GJC91137.1"/>
    </source>
</evidence>
<proteinExistence type="predicted"/>
<dbReference type="EMBL" id="BPPX01000072">
    <property type="protein sequence ID" value="GJC91137.1"/>
    <property type="molecule type" value="Genomic_DNA"/>
</dbReference>
<dbReference type="AlphaFoldDB" id="A0AA37M008"/>
<protein>
    <submittedName>
        <fullName evidence="1">Uncharacterized protein</fullName>
    </submittedName>
</protein>
<evidence type="ECO:0000313" key="2">
    <source>
        <dbReference type="Proteomes" id="UP001055172"/>
    </source>
</evidence>
<organism evidence="1 2">
    <name type="scientific">Colletotrichum liriopes</name>
    <dbReference type="NCBI Taxonomy" id="708192"/>
    <lineage>
        <taxon>Eukaryota</taxon>
        <taxon>Fungi</taxon>
        <taxon>Dikarya</taxon>
        <taxon>Ascomycota</taxon>
        <taxon>Pezizomycotina</taxon>
        <taxon>Sordariomycetes</taxon>
        <taxon>Hypocreomycetidae</taxon>
        <taxon>Glomerellales</taxon>
        <taxon>Glomerellaceae</taxon>
        <taxon>Colletotrichum</taxon>
        <taxon>Colletotrichum spaethianum species complex</taxon>
    </lineage>
</organism>
<dbReference type="Proteomes" id="UP001055172">
    <property type="component" value="Unassembled WGS sequence"/>
</dbReference>
<keyword evidence="2" id="KW-1185">Reference proteome</keyword>
<accession>A0AA37M008</accession>
<reference evidence="1 2" key="1">
    <citation type="submission" date="2021-07" db="EMBL/GenBank/DDBJ databases">
        <title>Genome data of Colletotrichum spaethianum.</title>
        <authorList>
            <person name="Utami Y.D."/>
            <person name="Hiruma K."/>
        </authorList>
    </citation>
    <scope>NUCLEOTIDE SEQUENCE [LARGE SCALE GENOMIC DNA]</scope>
    <source>
        <strain evidence="1 2">MAFF 242679</strain>
    </source>
</reference>
<gene>
    <name evidence="1" type="ORF">ColLi_13975</name>
</gene>
<sequence>MATARSIEGNTGGELAFVDVGRSRAVSPLHESNRRGIAGCGRMGTGAGRVPGALGPTASGPVTGWQPFDVRVRLLASREALEAQRLDGTDVGAWGTGERFWAVGRRAMATMANVLRAFALYLRTV</sequence>